<dbReference type="PATRIC" id="fig|158500.4.peg.1238"/>
<feature type="domain" description="AMP-binding enzyme C-terminal" evidence="2">
    <location>
        <begin position="428"/>
        <end position="503"/>
    </location>
</feature>
<dbReference type="InterPro" id="IPR025110">
    <property type="entry name" value="AMP-bd_C"/>
</dbReference>
<dbReference type="EMBL" id="JFYZ01000003">
    <property type="protein sequence ID" value="EZP83102.1"/>
    <property type="molecule type" value="Genomic_DNA"/>
</dbReference>
<dbReference type="Gene3D" id="3.40.50.12780">
    <property type="entry name" value="N-terminal domain of ligase-like"/>
    <property type="match status" value="1"/>
</dbReference>
<dbReference type="AlphaFoldDB" id="A0A031K3C2"/>
<dbReference type="InterPro" id="IPR045851">
    <property type="entry name" value="AMP-bd_C_sf"/>
</dbReference>
<evidence type="ECO:0000313" key="3">
    <source>
        <dbReference type="EMBL" id="EZP83102.1"/>
    </source>
</evidence>
<organism evidence="3 4">
    <name type="scientific">Novosphingobium resinovorum</name>
    <dbReference type="NCBI Taxonomy" id="158500"/>
    <lineage>
        <taxon>Bacteria</taxon>
        <taxon>Pseudomonadati</taxon>
        <taxon>Pseudomonadota</taxon>
        <taxon>Alphaproteobacteria</taxon>
        <taxon>Sphingomonadales</taxon>
        <taxon>Sphingomonadaceae</taxon>
        <taxon>Novosphingobium</taxon>
    </lineage>
</organism>
<dbReference type="Pfam" id="PF00501">
    <property type="entry name" value="AMP-binding"/>
    <property type="match status" value="1"/>
</dbReference>
<dbReference type="Gene3D" id="3.30.300.30">
    <property type="match status" value="1"/>
</dbReference>
<evidence type="ECO:0000259" key="1">
    <source>
        <dbReference type="Pfam" id="PF00501"/>
    </source>
</evidence>
<dbReference type="PANTHER" id="PTHR43767">
    <property type="entry name" value="LONG-CHAIN-FATTY-ACID--COA LIGASE"/>
    <property type="match status" value="1"/>
</dbReference>
<dbReference type="InterPro" id="IPR042099">
    <property type="entry name" value="ANL_N_sf"/>
</dbReference>
<reference evidence="3 4" key="1">
    <citation type="submission" date="2014-03" db="EMBL/GenBank/DDBJ databases">
        <title>Whole genome sequence of Novosphingobium resinovorum KF1.</title>
        <authorList>
            <person name="Gan H.M."/>
            <person name="Gan H.Y."/>
            <person name="Chew T.H."/>
            <person name="Savka M.A."/>
        </authorList>
    </citation>
    <scope>NUCLEOTIDE SEQUENCE [LARGE SCALE GENOMIC DNA]</scope>
    <source>
        <strain evidence="3 4">KF1</strain>
    </source>
</reference>
<accession>A0A031K3C2</accession>
<dbReference type="Pfam" id="PF13193">
    <property type="entry name" value="AMP-binding_C"/>
    <property type="match status" value="1"/>
</dbReference>
<comment type="caution">
    <text evidence="3">The sequence shown here is derived from an EMBL/GenBank/DDBJ whole genome shotgun (WGS) entry which is preliminary data.</text>
</comment>
<dbReference type="InterPro" id="IPR000873">
    <property type="entry name" value="AMP-dep_synth/lig_dom"/>
</dbReference>
<dbReference type="RefSeq" id="WP_036524207.1">
    <property type="nucleotide sequence ID" value="NZ_JFYZ01000003.1"/>
</dbReference>
<dbReference type="InterPro" id="IPR050237">
    <property type="entry name" value="ATP-dep_AMP-bd_enzyme"/>
</dbReference>
<dbReference type="InterPro" id="IPR020845">
    <property type="entry name" value="AMP-binding_CS"/>
</dbReference>
<keyword evidence="3" id="KW-0436">Ligase</keyword>
<dbReference type="GO" id="GO:0016878">
    <property type="term" value="F:acid-thiol ligase activity"/>
    <property type="evidence" value="ECO:0007669"/>
    <property type="project" value="UniProtKB-ARBA"/>
</dbReference>
<dbReference type="Proteomes" id="UP000024329">
    <property type="component" value="Unassembled WGS sequence"/>
</dbReference>
<sequence length="535" mass="59072">MIDNNPPTADACVLRNLLDRHAIERPDDIFVTFEDGTALTWAQIRMQVRQTAAGLQALGVKQGDHVLSWLPNGLDVLRTWFAINYLGAVYVPLNLEYRGRLLEHAIGLSDARLMIAEAGLIERLGPIDKARLETIIAVGGTADLPASLKILSADMLDGDDTKLLPLDRPIQSWDIQSIILTSGTTGPSKAVLSSYAHLQALCGSESWAFVEPTDRFMINLPLFHIGGTACIYAMVMRGASIAMIERFRTEEFWPTVRRTRSTVVGLMGAMTPFLASAAPSPDDRTHGLRVAVIIPLIGDIAAFVERFGVEVYTVYNMTEISTPLISDRNPTQPGVCGRPRPGVEVRLVDDNDVEVAEGKIGELIIRTARPWSLNSGYYKDPEATARAWRNGWFHTGDSFRRDPDGLYYFVDRQKDAIRRRGENISSFEVEAEVGAHPGVKEVAALAVPSPLGEDEVLVAIVPHPGTIIDPVELIAFLTPRMPRYMVPRYVRIVADLPRTPTAKVQKHLLREEGLCAGVFDREAAGLRIARERLKV</sequence>
<dbReference type="eggNOG" id="COG0318">
    <property type="taxonomic scope" value="Bacteria"/>
</dbReference>
<evidence type="ECO:0000313" key="4">
    <source>
        <dbReference type="Proteomes" id="UP000024329"/>
    </source>
</evidence>
<gene>
    <name evidence="3" type="ORF">BV97_01205</name>
</gene>
<dbReference type="PROSITE" id="PS00455">
    <property type="entry name" value="AMP_BINDING"/>
    <property type="match status" value="1"/>
</dbReference>
<feature type="domain" description="AMP-dependent synthetase/ligase" evidence="1">
    <location>
        <begin position="19"/>
        <end position="378"/>
    </location>
</feature>
<name>A0A031K3C2_9SPHN</name>
<evidence type="ECO:0000259" key="2">
    <source>
        <dbReference type="Pfam" id="PF13193"/>
    </source>
</evidence>
<dbReference type="PANTHER" id="PTHR43767:SF1">
    <property type="entry name" value="NONRIBOSOMAL PEPTIDE SYNTHASE PES1 (EUROFUNG)-RELATED"/>
    <property type="match status" value="1"/>
</dbReference>
<protein>
    <submittedName>
        <fullName evidence="3">AMP-dependent synthetase and ligase</fullName>
    </submittedName>
</protein>
<dbReference type="SUPFAM" id="SSF56801">
    <property type="entry name" value="Acetyl-CoA synthetase-like"/>
    <property type="match status" value="1"/>
</dbReference>
<proteinExistence type="predicted"/>